<evidence type="ECO:0000313" key="1">
    <source>
        <dbReference type="EMBL" id="RAJ73683.1"/>
    </source>
</evidence>
<gene>
    <name evidence="1" type="ORF">CLV59_11224</name>
</gene>
<dbReference type="Proteomes" id="UP000249819">
    <property type="component" value="Unassembled WGS sequence"/>
</dbReference>
<reference evidence="1 2" key="1">
    <citation type="submission" date="2018-06" db="EMBL/GenBank/DDBJ databases">
        <title>Genomic Encyclopedia of Archaeal and Bacterial Type Strains, Phase II (KMG-II): from individual species to whole genera.</title>
        <authorList>
            <person name="Goeker M."/>
        </authorList>
    </citation>
    <scope>NUCLEOTIDE SEQUENCE [LARGE SCALE GENOMIC DNA]</scope>
    <source>
        <strain evidence="1 2">DSM 29821</strain>
    </source>
</reference>
<proteinExistence type="predicted"/>
<dbReference type="AlphaFoldDB" id="A0A327VSW4"/>
<organism evidence="1 2">
    <name type="scientific">Chitinophaga dinghuensis</name>
    <dbReference type="NCBI Taxonomy" id="1539050"/>
    <lineage>
        <taxon>Bacteria</taxon>
        <taxon>Pseudomonadati</taxon>
        <taxon>Bacteroidota</taxon>
        <taxon>Chitinophagia</taxon>
        <taxon>Chitinophagales</taxon>
        <taxon>Chitinophagaceae</taxon>
        <taxon>Chitinophaga</taxon>
    </lineage>
</organism>
<sequence>MLPCCSASKNLEQVPQRVVAGLNKQQNTILCPLAPLRETAPHQSPTKHNHCCFAALLLCEQKPRASTPEGCCGLKQTTKHNPLPLSAFARNSAAPISQQNTITAALLPCCSASKNLEQVPQRAEGTYSRICPSP</sequence>
<keyword evidence="2" id="KW-1185">Reference proteome</keyword>
<dbReference type="EMBL" id="QLMA01000012">
    <property type="protein sequence ID" value="RAJ73683.1"/>
    <property type="molecule type" value="Genomic_DNA"/>
</dbReference>
<evidence type="ECO:0000313" key="2">
    <source>
        <dbReference type="Proteomes" id="UP000249819"/>
    </source>
</evidence>
<name>A0A327VSW4_9BACT</name>
<accession>A0A327VSW4</accession>
<protein>
    <submittedName>
        <fullName evidence="1">Uncharacterized protein</fullName>
    </submittedName>
</protein>
<comment type="caution">
    <text evidence="1">The sequence shown here is derived from an EMBL/GenBank/DDBJ whole genome shotgun (WGS) entry which is preliminary data.</text>
</comment>